<dbReference type="PROSITE" id="PS00183">
    <property type="entry name" value="UBC_1"/>
    <property type="match status" value="1"/>
</dbReference>
<dbReference type="EC" id="2.3.2.34" evidence="7"/>
<dbReference type="SMART" id="SM00212">
    <property type="entry name" value="UBCc"/>
    <property type="match status" value="1"/>
</dbReference>
<reference evidence="17 18" key="1">
    <citation type="journal article" date="2009" name="Genome Res.">
        <title>Comparative genomics of the fungal pathogens Candida dubliniensis and Candida albicans.</title>
        <authorList>
            <person name="Jackson A.P."/>
            <person name="Gamble J.A."/>
            <person name="Yeomans T."/>
            <person name="Moran G.P."/>
            <person name="Saunders D."/>
            <person name="Harris D."/>
            <person name="Aslett M."/>
            <person name="Barrell J.F."/>
            <person name="Butler G."/>
            <person name="Citiulo F."/>
            <person name="Coleman D.C."/>
            <person name="de Groot P.W.J."/>
            <person name="Goodwin T.J."/>
            <person name="Quail M.A."/>
            <person name="McQuillan J."/>
            <person name="Munro C.A."/>
            <person name="Pain A."/>
            <person name="Poulter R.T."/>
            <person name="Rajandream M.A."/>
            <person name="Renauld H."/>
            <person name="Spiering M.J."/>
            <person name="Tivey A."/>
            <person name="Gow N.A.R."/>
            <person name="Barrell B."/>
            <person name="Sullivan D.J."/>
            <person name="Berriman M."/>
        </authorList>
    </citation>
    <scope>NUCLEOTIDE SEQUENCE [LARGE SCALE GENOMIC DNA]</scope>
    <source>
        <strain evidence="18">CD36 / ATCC MYA-646 / CBS 7987 / NCPF 3949 / NRRL Y-17841</strain>
    </source>
</reference>
<evidence type="ECO:0000256" key="9">
    <source>
        <dbReference type="ARBA" id="ARBA00044092"/>
    </source>
</evidence>
<evidence type="ECO:0000313" key="16">
    <source>
        <dbReference type="CGD" id="CAL0000159724"/>
    </source>
</evidence>
<dbReference type="Proteomes" id="UP000002605">
    <property type="component" value="Chromosome 3"/>
</dbReference>
<dbReference type="EMBL" id="FM992690">
    <property type="protein sequence ID" value="CAX42578.1"/>
    <property type="molecule type" value="Genomic_DNA"/>
</dbReference>
<dbReference type="eggNOG" id="KOG0420">
    <property type="taxonomic scope" value="Eukaryota"/>
</dbReference>
<dbReference type="CDD" id="cd23794">
    <property type="entry name" value="UBCc_UBE2F_UBE2M"/>
    <property type="match status" value="1"/>
</dbReference>
<evidence type="ECO:0000256" key="6">
    <source>
        <dbReference type="ARBA" id="ARBA00043698"/>
    </source>
</evidence>
<evidence type="ECO:0000256" key="5">
    <source>
        <dbReference type="ARBA" id="ARBA00022840"/>
    </source>
</evidence>
<comment type="pathway">
    <text evidence="1">Protein modification; protein neddylation.</text>
</comment>
<dbReference type="GO" id="GO:0016874">
    <property type="term" value="F:ligase activity"/>
    <property type="evidence" value="ECO:0007669"/>
    <property type="project" value="UniProtKB-KW"/>
</dbReference>
<feature type="region of interest" description="Disordered" evidence="14">
    <location>
        <begin position="1"/>
        <end position="41"/>
    </location>
</feature>
<dbReference type="GO" id="GO:0005524">
    <property type="term" value="F:ATP binding"/>
    <property type="evidence" value="ECO:0007669"/>
    <property type="project" value="UniProtKB-UniRule"/>
</dbReference>
<keyword evidence="2" id="KW-0808">Transferase</keyword>
<dbReference type="FunFam" id="3.10.110.10:FF:000005">
    <property type="entry name" value="NEDD8-conjugating enzyme Ubc12"/>
    <property type="match status" value="1"/>
</dbReference>
<evidence type="ECO:0000256" key="13">
    <source>
        <dbReference type="RuleBase" id="RU362109"/>
    </source>
</evidence>
<dbReference type="PANTHER" id="PTHR24067">
    <property type="entry name" value="UBIQUITIN-CONJUGATING ENZYME E2"/>
    <property type="match status" value="1"/>
</dbReference>
<keyword evidence="4 13" id="KW-0833">Ubl conjugation pathway</keyword>
<evidence type="ECO:0000259" key="15">
    <source>
        <dbReference type="PROSITE" id="PS50127"/>
    </source>
</evidence>
<gene>
    <name evidence="16" type="ordered locus">Cd36_80480</name>
    <name evidence="17" type="ORF">CD36_80480</name>
</gene>
<keyword evidence="5 13" id="KW-0067">ATP-binding</keyword>
<dbReference type="HOGENOM" id="CLU_030988_6_0_1"/>
<accession>B9WD29</accession>
<dbReference type="Gene3D" id="3.10.110.10">
    <property type="entry name" value="Ubiquitin Conjugating Enzyme"/>
    <property type="match status" value="1"/>
</dbReference>
<dbReference type="PROSITE" id="PS50127">
    <property type="entry name" value="UBC_2"/>
    <property type="match status" value="1"/>
</dbReference>
<dbReference type="OrthoDB" id="10249039at2759"/>
<sequence length="194" mass="22205">MLKIRQLQKKKQEEAERLAKSQSPTPTPGDSTTPSNERVSPAQIRVQKDISELDLPSSIKVTFPNPNDPFNFNLQLIPQGGYYKNGKFEFKIEINSNFPIDPPKIKCLQKIYHPNIDLQGNICLNILREDWSPVLNLNGVFMGLNILFLEPNPNDPLNKDAANVLVKNKKQFERNVYNSMRGGYLDSVYYDRVI</sequence>
<comment type="similarity">
    <text evidence="13">Belongs to the ubiquitin-conjugating enzyme family.</text>
</comment>
<evidence type="ECO:0000256" key="3">
    <source>
        <dbReference type="ARBA" id="ARBA00022741"/>
    </source>
</evidence>
<evidence type="ECO:0000256" key="7">
    <source>
        <dbReference type="ARBA" id="ARBA00044047"/>
    </source>
</evidence>
<dbReference type="RefSeq" id="XP_002418996.1">
    <property type="nucleotide sequence ID" value="XM_002418951.1"/>
</dbReference>
<evidence type="ECO:0000256" key="12">
    <source>
        <dbReference type="PROSITE-ProRule" id="PRU10133"/>
    </source>
</evidence>
<evidence type="ECO:0000256" key="2">
    <source>
        <dbReference type="ARBA" id="ARBA00022679"/>
    </source>
</evidence>
<keyword evidence="17" id="KW-0436">Ligase</keyword>
<dbReference type="VEuPathDB" id="FungiDB:CD36_80480"/>
<evidence type="ECO:0000256" key="4">
    <source>
        <dbReference type="ARBA" id="ARBA00022786"/>
    </source>
</evidence>
<dbReference type="InterPro" id="IPR050113">
    <property type="entry name" value="Ub_conjugating_enzyme"/>
</dbReference>
<evidence type="ECO:0000256" key="14">
    <source>
        <dbReference type="SAM" id="MobiDB-lite"/>
    </source>
</evidence>
<evidence type="ECO:0000256" key="10">
    <source>
        <dbReference type="ARBA" id="ARBA00044279"/>
    </source>
</evidence>
<dbReference type="AlphaFoldDB" id="B9WD29"/>
<feature type="compositionally biased region" description="Basic and acidic residues" evidence="14">
    <location>
        <begin position="10"/>
        <end position="19"/>
    </location>
</feature>
<dbReference type="InterPro" id="IPR023313">
    <property type="entry name" value="UBQ-conjugating_AS"/>
</dbReference>
<organism evidence="17 18">
    <name type="scientific">Candida dubliniensis (strain CD36 / ATCC MYA-646 / CBS 7987 / NCPF 3949 / NRRL Y-17841)</name>
    <name type="common">Yeast</name>
    <dbReference type="NCBI Taxonomy" id="573826"/>
    <lineage>
        <taxon>Eukaryota</taxon>
        <taxon>Fungi</taxon>
        <taxon>Dikarya</taxon>
        <taxon>Ascomycota</taxon>
        <taxon>Saccharomycotina</taxon>
        <taxon>Pichiomycetes</taxon>
        <taxon>Debaryomycetaceae</taxon>
        <taxon>Candida/Lodderomyces clade</taxon>
        <taxon>Candida</taxon>
    </lineage>
</organism>
<protein>
    <recommendedName>
        <fullName evidence="9">NEDD8-conjugating enzyme UBC12</fullName>
        <ecNumber evidence="7">2.3.2.34</ecNumber>
    </recommendedName>
    <alternativeName>
        <fullName evidence="8">NEDD8-conjugating enzyme Ubc12</fullName>
    </alternativeName>
    <alternativeName>
        <fullName evidence="10">RUB1-conjugating enzyme</fullName>
    </alternativeName>
    <alternativeName>
        <fullName evidence="11">Ubiquitin carrier protein 12</fullName>
    </alternativeName>
</protein>
<feature type="active site" description="Glycyl thioester intermediate" evidence="12">
    <location>
        <position position="123"/>
    </location>
</feature>
<evidence type="ECO:0000313" key="17">
    <source>
        <dbReference type="EMBL" id="CAX42578.1"/>
    </source>
</evidence>
<evidence type="ECO:0000256" key="8">
    <source>
        <dbReference type="ARBA" id="ARBA00044084"/>
    </source>
</evidence>
<comment type="catalytic activity">
    <reaction evidence="6">
        <text>[E1 NEDD8-activating enzyme]-S-[NEDD8 protein]-yl-L-cysteine + [E2 NEDD8-conjugating enzyme]-L-cysteine = [E1 NEDD8-activating enzyme]-L-cysteine + [E2 NEDD8-conjugating enzyme]-S-[NEDD8-protein]-yl-L-cysteine.</text>
        <dbReference type="EC" id="2.3.2.34"/>
    </reaction>
</comment>
<dbReference type="Pfam" id="PF00179">
    <property type="entry name" value="UQ_con"/>
    <property type="match status" value="1"/>
</dbReference>
<evidence type="ECO:0000256" key="1">
    <source>
        <dbReference type="ARBA" id="ARBA00005032"/>
    </source>
</evidence>
<name>B9WD29_CANDC</name>
<proteinExistence type="inferred from homology"/>
<dbReference type="KEGG" id="cdu:CD36_80480"/>
<dbReference type="GeneID" id="8046778"/>
<dbReference type="GO" id="GO:0061654">
    <property type="term" value="F:NEDD8 conjugating enzyme activity"/>
    <property type="evidence" value="ECO:0007669"/>
    <property type="project" value="UniProtKB-EC"/>
</dbReference>
<dbReference type="SUPFAM" id="SSF54495">
    <property type="entry name" value="UBC-like"/>
    <property type="match status" value="1"/>
</dbReference>
<evidence type="ECO:0000313" key="18">
    <source>
        <dbReference type="Proteomes" id="UP000002605"/>
    </source>
</evidence>
<feature type="domain" description="UBC core" evidence="15">
    <location>
        <begin position="41"/>
        <end position="185"/>
    </location>
</feature>
<keyword evidence="18" id="KW-1185">Reference proteome</keyword>
<dbReference type="CGD" id="CAL0000159724">
    <property type="gene designation" value="Cd36_80480"/>
</dbReference>
<dbReference type="InterPro" id="IPR016135">
    <property type="entry name" value="UBQ-conjugating_enzyme/RWD"/>
</dbReference>
<keyword evidence="3 13" id="KW-0547">Nucleotide-binding</keyword>
<dbReference type="InterPro" id="IPR000608">
    <property type="entry name" value="UBC"/>
</dbReference>
<feature type="compositionally biased region" description="Low complexity" evidence="14">
    <location>
        <begin position="21"/>
        <end position="35"/>
    </location>
</feature>
<evidence type="ECO:0000256" key="11">
    <source>
        <dbReference type="ARBA" id="ARBA00044315"/>
    </source>
</evidence>